<evidence type="ECO:0000259" key="2">
    <source>
        <dbReference type="Pfam" id="PF13472"/>
    </source>
</evidence>
<feature type="chain" id="PRO_5047043923" evidence="1">
    <location>
        <begin position="26"/>
        <end position="289"/>
    </location>
</feature>
<dbReference type="InterPro" id="IPR013830">
    <property type="entry name" value="SGNH_hydro"/>
</dbReference>
<evidence type="ECO:0000313" key="3">
    <source>
        <dbReference type="EMBL" id="GAA2788285.1"/>
    </source>
</evidence>
<keyword evidence="4" id="KW-1185">Reference proteome</keyword>
<accession>A0ABN3VC12</accession>
<dbReference type="RefSeq" id="WP_344679622.1">
    <property type="nucleotide sequence ID" value="NZ_BAAAUX010000011.1"/>
</dbReference>
<dbReference type="Gene3D" id="3.40.50.1110">
    <property type="entry name" value="SGNH hydrolase"/>
    <property type="match status" value="1"/>
</dbReference>
<protein>
    <submittedName>
        <fullName evidence="3">SGNH/GDSL hydrolase family protein</fullName>
    </submittedName>
</protein>
<feature type="domain" description="SGNH hydrolase-type esterase" evidence="2">
    <location>
        <begin position="36"/>
        <end position="272"/>
    </location>
</feature>
<dbReference type="EMBL" id="BAAAUX010000011">
    <property type="protein sequence ID" value="GAA2788285.1"/>
    <property type="molecule type" value="Genomic_DNA"/>
</dbReference>
<evidence type="ECO:0000313" key="4">
    <source>
        <dbReference type="Proteomes" id="UP001500979"/>
    </source>
</evidence>
<feature type="signal peptide" evidence="1">
    <location>
        <begin position="1"/>
        <end position="25"/>
    </location>
</feature>
<keyword evidence="1" id="KW-0732">Signal</keyword>
<dbReference type="InterPro" id="IPR036514">
    <property type="entry name" value="SGNH_hydro_sf"/>
</dbReference>
<dbReference type="CDD" id="cd01823">
    <property type="entry name" value="SEST_like"/>
    <property type="match status" value="1"/>
</dbReference>
<dbReference type="GO" id="GO:0016787">
    <property type="term" value="F:hydrolase activity"/>
    <property type="evidence" value="ECO:0007669"/>
    <property type="project" value="UniProtKB-KW"/>
</dbReference>
<dbReference type="PANTHER" id="PTHR37981:SF1">
    <property type="entry name" value="SGNH HYDROLASE-TYPE ESTERASE DOMAIN-CONTAINING PROTEIN"/>
    <property type="match status" value="1"/>
</dbReference>
<dbReference type="Pfam" id="PF13472">
    <property type="entry name" value="Lipase_GDSL_2"/>
    <property type="match status" value="1"/>
</dbReference>
<name>A0ABN3VC12_9PSEU</name>
<sequence>MRRALPSLAAITLLTTALTAGSAAASRTGSYDSYVALGDSYTSGTLIPNVINLPCFRSDHNYPSLVTAKLAPRSFTDVSCGGAATPDMTSSQLQSGNPPQFNALKPDTDLVTVGIGGNDIPFGEIVNNCGARGAFVPHGSPCKDFYTGGGKDELAAKVRAVGPKVGKVLDGIRQRSPQAEIVLVGYPAVMPDSGANCWPLIPISDGDAPYLRDITKLLNTVLAEQAAAHDATFADTYTSSIGHDICQPPGIKWIEGILPTSPAGPVHPNAAGTDDQARQVLAALTAARS</sequence>
<reference evidence="3 4" key="1">
    <citation type="journal article" date="2019" name="Int. J. Syst. Evol. Microbiol.">
        <title>The Global Catalogue of Microorganisms (GCM) 10K type strain sequencing project: providing services to taxonomists for standard genome sequencing and annotation.</title>
        <authorList>
            <consortium name="The Broad Institute Genomics Platform"/>
            <consortium name="The Broad Institute Genome Sequencing Center for Infectious Disease"/>
            <person name="Wu L."/>
            <person name="Ma J."/>
        </authorList>
    </citation>
    <scope>NUCLEOTIDE SEQUENCE [LARGE SCALE GENOMIC DNA]</scope>
    <source>
        <strain evidence="3 4">JCM 9383</strain>
    </source>
</reference>
<dbReference type="SUPFAM" id="SSF52266">
    <property type="entry name" value="SGNH hydrolase"/>
    <property type="match status" value="1"/>
</dbReference>
<proteinExistence type="predicted"/>
<keyword evidence="3" id="KW-0378">Hydrolase</keyword>
<organism evidence="3 4">
    <name type="scientific">Saccharopolyspora taberi</name>
    <dbReference type="NCBI Taxonomy" id="60895"/>
    <lineage>
        <taxon>Bacteria</taxon>
        <taxon>Bacillati</taxon>
        <taxon>Actinomycetota</taxon>
        <taxon>Actinomycetes</taxon>
        <taxon>Pseudonocardiales</taxon>
        <taxon>Pseudonocardiaceae</taxon>
        <taxon>Saccharopolyspora</taxon>
    </lineage>
</organism>
<gene>
    <name evidence="3" type="ORF">GCM10010470_23570</name>
</gene>
<evidence type="ECO:0000256" key="1">
    <source>
        <dbReference type="SAM" id="SignalP"/>
    </source>
</evidence>
<dbReference type="PANTHER" id="PTHR37981">
    <property type="entry name" value="LIPASE 2"/>
    <property type="match status" value="1"/>
</dbReference>
<dbReference type="Proteomes" id="UP001500979">
    <property type="component" value="Unassembled WGS sequence"/>
</dbReference>
<dbReference type="InterPro" id="IPR037460">
    <property type="entry name" value="SEST-like"/>
</dbReference>
<comment type="caution">
    <text evidence="3">The sequence shown here is derived from an EMBL/GenBank/DDBJ whole genome shotgun (WGS) entry which is preliminary data.</text>
</comment>